<keyword evidence="2" id="KW-1133">Transmembrane helix</keyword>
<keyword evidence="2" id="KW-0472">Membrane</keyword>
<proteinExistence type="predicted"/>
<feature type="region of interest" description="Disordered" evidence="1">
    <location>
        <begin position="328"/>
        <end position="360"/>
    </location>
</feature>
<keyword evidence="2" id="KW-0812">Transmembrane</keyword>
<dbReference type="RefSeq" id="WP_006294916.1">
    <property type="nucleotide sequence ID" value="NZ_ABXB03000002.1"/>
</dbReference>
<dbReference type="Pfam" id="PF03372">
    <property type="entry name" value="Exo_endo_phos"/>
    <property type="match status" value="1"/>
</dbReference>
<organism evidence="4 6">
    <name type="scientific">Bifidobacterium gallicum DSM 20093 = LMG 11596</name>
    <dbReference type="NCBI Taxonomy" id="561180"/>
    <lineage>
        <taxon>Bacteria</taxon>
        <taxon>Bacillati</taxon>
        <taxon>Actinomycetota</taxon>
        <taxon>Actinomycetes</taxon>
        <taxon>Bifidobacteriales</taxon>
        <taxon>Bifidobacteriaceae</taxon>
        <taxon>Bifidobacterium</taxon>
    </lineage>
</organism>
<evidence type="ECO:0000259" key="3">
    <source>
        <dbReference type="Pfam" id="PF03372"/>
    </source>
</evidence>
<feature type="region of interest" description="Disordered" evidence="1">
    <location>
        <begin position="108"/>
        <end position="145"/>
    </location>
</feature>
<keyword evidence="4" id="KW-0269">Exonuclease</keyword>
<keyword evidence="4" id="KW-0540">Nuclease</keyword>
<reference evidence="5 7" key="2">
    <citation type="submission" date="2014-03" db="EMBL/GenBank/DDBJ databases">
        <title>Genomics of Bifidobacteria.</title>
        <authorList>
            <person name="Ventura M."/>
            <person name="Milani C."/>
            <person name="Lugli G.A."/>
        </authorList>
    </citation>
    <scope>NUCLEOTIDE SEQUENCE [LARGE SCALE GENOMIC DNA]</scope>
    <source>
        <strain evidence="5 7">LMG 11596</strain>
    </source>
</reference>
<dbReference type="GO" id="GO:0004519">
    <property type="term" value="F:endonuclease activity"/>
    <property type="evidence" value="ECO:0007669"/>
    <property type="project" value="UniProtKB-KW"/>
</dbReference>
<dbReference type="AlphaFoldDB" id="D1NUE5"/>
<protein>
    <submittedName>
        <fullName evidence="4">Endonuclease/exonuclease/phosphatase family protein</fullName>
    </submittedName>
</protein>
<name>D1NUE5_9BIFI</name>
<dbReference type="Proteomes" id="UP000003656">
    <property type="component" value="Unassembled WGS sequence"/>
</dbReference>
<dbReference type="eggNOG" id="COG3021">
    <property type="taxonomic scope" value="Bacteria"/>
</dbReference>
<dbReference type="STRING" id="561180.BIFGAL_03468"/>
<feature type="domain" description="Endonuclease/exonuclease/phosphatase" evidence="3">
    <location>
        <begin position="155"/>
        <end position="442"/>
    </location>
</feature>
<gene>
    <name evidence="5" type="ORF">BGLCM_1306</name>
    <name evidence="4" type="ORF">BIFGAL_03468</name>
</gene>
<evidence type="ECO:0000313" key="7">
    <source>
        <dbReference type="Proteomes" id="UP000029074"/>
    </source>
</evidence>
<evidence type="ECO:0000313" key="5">
    <source>
        <dbReference type="EMBL" id="KFI57890.1"/>
    </source>
</evidence>
<evidence type="ECO:0000256" key="2">
    <source>
        <dbReference type="SAM" id="Phobius"/>
    </source>
</evidence>
<feature type="transmembrane region" description="Helical" evidence="2">
    <location>
        <begin position="43"/>
        <end position="69"/>
    </location>
</feature>
<evidence type="ECO:0000313" key="6">
    <source>
        <dbReference type="Proteomes" id="UP000003656"/>
    </source>
</evidence>
<evidence type="ECO:0000256" key="1">
    <source>
        <dbReference type="SAM" id="MobiDB-lite"/>
    </source>
</evidence>
<keyword evidence="7" id="KW-1185">Reference proteome</keyword>
<dbReference type="InterPro" id="IPR005135">
    <property type="entry name" value="Endo/exonuclease/phosphatase"/>
</dbReference>
<dbReference type="EMBL" id="JGYW01000008">
    <property type="protein sequence ID" value="KFI57890.1"/>
    <property type="molecule type" value="Genomic_DNA"/>
</dbReference>
<dbReference type="EMBL" id="ABXB03000002">
    <property type="protein sequence ID" value="EFA23349.1"/>
    <property type="molecule type" value="Genomic_DNA"/>
</dbReference>
<dbReference type="Gene3D" id="3.60.10.10">
    <property type="entry name" value="Endonuclease/exonuclease/phosphatase"/>
    <property type="match status" value="1"/>
</dbReference>
<feature type="compositionally biased region" description="Low complexity" evidence="1">
    <location>
        <begin position="338"/>
        <end position="354"/>
    </location>
</feature>
<dbReference type="GO" id="GO:0004527">
    <property type="term" value="F:exonuclease activity"/>
    <property type="evidence" value="ECO:0007669"/>
    <property type="project" value="UniProtKB-KW"/>
</dbReference>
<dbReference type="SUPFAM" id="SSF56219">
    <property type="entry name" value="DNase I-like"/>
    <property type="match status" value="1"/>
</dbReference>
<keyword evidence="4" id="KW-0255">Endonuclease</keyword>
<sequence>MMVVLWILLIICVLWLALTEVPAGWDGHWQLPYVIALSQFLWIPALVLVVLGVVTHEWGYALCALGLFVGTMARKSEYVLNDLKSPNTAQAVADHLARNKAKQQRKQQAAAVKTDAGVRAAETDQTAGEPDAKGESRKSTSSQVQGRVHGQFNVMTLNCRYGRADAAQIVREVRERDIAVLALQEVSTDLVTRLRAQGLDELLPFHELGVKHPEDNGGFNGVWIRVEPSCSEPEACDIPAADVPAVTMPVSSQQSITFASAHTKSPMRGCKQWSQGCIGLGALVNGVQERGVQGELAAPREMVAQETVAQSEMMQSEMVQSRETVQETVRSGDSVRGQTTEQTTEQATEQTTETVRTQASMAASPHDIVVLMGDLNSSIVHPSFRKLLASGFRDAALSEAKGMHATYPSWLPWPRMVLDHILFTGHVQASGVESFVVTGTDHLALTATLTLPAPHSINPTLLEEEVNAHRAASETLR</sequence>
<dbReference type="InterPro" id="IPR036691">
    <property type="entry name" value="Endo/exonu/phosph_ase_sf"/>
</dbReference>
<dbReference type="Proteomes" id="UP000029074">
    <property type="component" value="Unassembled WGS sequence"/>
</dbReference>
<reference evidence="4 6" key="1">
    <citation type="submission" date="2009-11" db="EMBL/GenBank/DDBJ databases">
        <authorList>
            <person name="Weinstock G."/>
            <person name="Sodergren E."/>
            <person name="Clifton S."/>
            <person name="Fulton L."/>
            <person name="Fulton B."/>
            <person name="Courtney L."/>
            <person name="Fronick C."/>
            <person name="Harrison M."/>
            <person name="Strong C."/>
            <person name="Farmer C."/>
            <person name="Delahaunty K."/>
            <person name="Markovic C."/>
            <person name="Hall O."/>
            <person name="Minx P."/>
            <person name="Tomlinson C."/>
            <person name="Mitreva M."/>
            <person name="Nelson J."/>
            <person name="Hou S."/>
            <person name="Wollam A."/>
            <person name="Pepin K.H."/>
            <person name="Johnson M."/>
            <person name="Bhonagiri V."/>
            <person name="Nash W.E."/>
            <person name="Warren W."/>
            <person name="Chinwalla A."/>
            <person name="Mardis E.R."/>
            <person name="Wilson R.K."/>
        </authorList>
    </citation>
    <scope>NUCLEOTIDE SEQUENCE [LARGE SCALE GENOMIC DNA]</scope>
    <source>
        <strain evidence="4 6">DSM 20093</strain>
    </source>
</reference>
<evidence type="ECO:0000313" key="4">
    <source>
        <dbReference type="EMBL" id="EFA23349.1"/>
    </source>
</evidence>
<keyword evidence="4" id="KW-0378">Hydrolase</keyword>
<accession>D1NUE5</accession>
<comment type="caution">
    <text evidence="4">The sequence shown here is derived from an EMBL/GenBank/DDBJ whole genome shotgun (WGS) entry which is preliminary data.</text>
</comment>